<dbReference type="HAMAP" id="MF_02075">
    <property type="entry name" value="Asp_tRNA_synth_type2"/>
    <property type="match status" value="1"/>
</dbReference>
<organism evidence="15 16">
    <name type="scientific">Ectocarpus siliculosus</name>
    <name type="common">Brown alga</name>
    <name type="synonym">Conferva siliculosa</name>
    <dbReference type="NCBI Taxonomy" id="2880"/>
    <lineage>
        <taxon>Eukaryota</taxon>
        <taxon>Sar</taxon>
        <taxon>Stramenopiles</taxon>
        <taxon>Ochrophyta</taxon>
        <taxon>PX clade</taxon>
        <taxon>Phaeophyceae</taxon>
        <taxon>Ectocarpales</taxon>
        <taxon>Ectocarpaceae</taxon>
        <taxon>Ectocarpus</taxon>
    </lineage>
</organism>
<evidence type="ECO:0000256" key="2">
    <source>
        <dbReference type="ARBA" id="ARBA00005312"/>
    </source>
</evidence>
<evidence type="ECO:0000313" key="16">
    <source>
        <dbReference type="Proteomes" id="UP000002630"/>
    </source>
</evidence>
<dbReference type="PROSITE" id="PS51185">
    <property type="entry name" value="WHEP_TRS_2"/>
    <property type="match status" value="1"/>
</dbReference>
<dbReference type="EMBL" id="FN648095">
    <property type="protein sequence ID" value="CBJ29592.1"/>
    <property type="molecule type" value="Genomic_DNA"/>
</dbReference>
<evidence type="ECO:0000256" key="10">
    <source>
        <dbReference type="ARBA" id="ARBA00033155"/>
    </source>
</evidence>
<evidence type="ECO:0000256" key="1">
    <source>
        <dbReference type="ARBA" id="ARBA00004496"/>
    </source>
</evidence>
<dbReference type="NCBIfam" id="TIGR00458">
    <property type="entry name" value="aspS_nondisc"/>
    <property type="match status" value="1"/>
</dbReference>
<protein>
    <recommendedName>
        <fullName evidence="3">aspartate--tRNA ligase</fullName>
        <ecNumber evidence="3">6.1.1.12</ecNumber>
    </recommendedName>
    <alternativeName>
        <fullName evidence="10">Aspartyl-tRNA synthetase</fullName>
    </alternativeName>
</protein>
<dbReference type="GO" id="GO:0004815">
    <property type="term" value="F:aspartate-tRNA ligase activity"/>
    <property type="evidence" value="ECO:0007669"/>
    <property type="project" value="UniProtKB-EC"/>
</dbReference>
<keyword evidence="8" id="KW-0648">Protein biosynthesis</keyword>
<dbReference type="eggNOG" id="KOG0556">
    <property type="taxonomic scope" value="Eukaryota"/>
</dbReference>
<dbReference type="GO" id="GO:0017101">
    <property type="term" value="C:aminoacyl-tRNA synthetase multienzyme complex"/>
    <property type="evidence" value="ECO:0007669"/>
    <property type="project" value="TreeGrafter"/>
</dbReference>
<dbReference type="InterPro" id="IPR009068">
    <property type="entry name" value="uS15_NS1_RNA-bd_sf"/>
</dbReference>
<dbReference type="InterPro" id="IPR045864">
    <property type="entry name" value="aa-tRNA-synth_II/BPL/LPL"/>
</dbReference>
<evidence type="ECO:0000256" key="12">
    <source>
        <dbReference type="SAM" id="MobiDB-lite"/>
    </source>
</evidence>
<dbReference type="InterPro" id="IPR006195">
    <property type="entry name" value="aa-tRNA-synth_II"/>
</dbReference>
<dbReference type="Proteomes" id="UP000002630">
    <property type="component" value="Linkage Group LG33"/>
</dbReference>
<dbReference type="OrthoDB" id="372395at2759"/>
<evidence type="ECO:0000256" key="11">
    <source>
        <dbReference type="ARBA" id="ARBA00047904"/>
    </source>
</evidence>
<dbReference type="InParanoid" id="D7FL56"/>
<keyword evidence="16" id="KW-1185">Reference proteome</keyword>
<dbReference type="Pfam" id="PF00458">
    <property type="entry name" value="WHEP-TRS"/>
    <property type="match status" value="1"/>
</dbReference>
<reference evidence="15 16" key="1">
    <citation type="journal article" date="2010" name="Nature">
        <title>The Ectocarpus genome and the independent evolution of multicellularity in brown algae.</title>
        <authorList>
            <person name="Cock J.M."/>
            <person name="Sterck L."/>
            <person name="Rouze P."/>
            <person name="Scornet D."/>
            <person name="Allen A.E."/>
            <person name="Amoutzias G."/>
            <person name="Anthouard V."/>
            <person name="Artiguenave F."/>
            <person name="Aury J.M."/>
            <person name="Badger J.H."/>
            <person name="Beszteri B."/>
            <person name="Billiau K."/>
            <person name="Bonnet E."/>
            <person name="Bothwell J.H."/>
            <person name="Bowler C."/>
            <person name="Boyen C."/>
            <person name="Brownlee C."/>
            <person name="Carrano C.J."/>
            <person name="Charrier B."/>
            <person name="Cho G.Y."/>
            <person name="Coelho S.M."/>
            <person name="Collen J."/>
            <person name="Corre E."/>
            <person name="Da Silva C."/>
            <person name="Delage L."/>
            <person name="Delaroque N."/>
            <person name="Dittami S.M."/>
            <person name="Doulbeau S."/>
            <person name="Elias M."/>
            <person name="Farnham G."/>
            <person name="Gachon C.M."/>
            <person name="Gschloessl B."/>
            <person name="Heesch S."/>
            <person name="Jabbari K."/>
            <person name="Jubin C."/>
            <person name="Kawai H."/>
            <person name="Kimura K."/>
            <person name="Kloareg B."/>
            <person name="Kupper F.C."/>
            <person name="Lang D."/>
            <person name="Le Bail A."/>
            <person name="Leblanc C."/>
            <person name="Lerouge P."/>
            <person name="Lohr M."/>
            <person name="Lopez P.J."/>
            <person name="Martens C."/>
            <person name="Maumus F."/>
            <person name="Michel G."/>
            <person name="Miranda-Saavedra D."/>
            <person name="Morales J."/>
            <person name="Moreau H."/>
            <person name="Motomura T."/>
            <person name="Nagasato C."/>
            <person name="Napoli C.A."/>
            <person name="Nelson D.R."/>
            <person name="Nyvall-Collen P."/>
            <person name="Peters A.F."/>
            <person name="Pommier C."/>
            <person name="Potin P."/>
            <person name="Poulain J."/>
            <person name="Quesneville H."/>
            <person name="Read B."/>
            <person name="Rensing S.A."/>
            <person name="Ritter A."/>
            <person name="Rousvoal S."/>
            <person name="Samanta M."/>
            <person name="Samson G."/>
            <person name="Schroeder D.C."/>
            <person name="Segurens B."/>
            <person name="Strittmatter M."/>
            <person name="Tonon T."/>
            <person name="Tregear J.W."/>
            <person name="Valentin K."/>
            <person name="von Dassow P."/>
            <person name="Yamagishi T."/>
            <person name="Van de Peer Y."/>
            <person name="Wincker P."/>
        </authorList>
    </citation>
    <scope>NUCLEOTIDE SEQUENCE [LARGE SCALE GENOMIC DNA]</scope>
    <source>
        <strain evidence="16">Ec32 / CCAP1310/4</strain>
    </source>
</reference>
<dbReference type="Gene3D" id="3.30.930.10">
    <property type="entry name" value="Bira Bifunctional Protein, Domain 2"/>
    <property type="match status" value="1"/>
</dbReference>
<evidence type="ECO:0000256" key="5">
    <source>
        <dbReference type="ARBA" id="ARBA00022598"/>
    </source>
</evidence>
<dbReference type="FunFam" id="3.30.930.10:FF:000013">
    <property type="entry name" value="Aspartate--tRNA ligase, cytoplasmic"/>
    <property type="match status" value="1"/>
</dbReference>
<keyword evidence="6" id="KW-0547">Nucleotide-binding</keyword>
<keyword evidence="4" id="KW-0963">Cytoplasm</keyword>
<dbReference type="SMART" id="SM00991">
    <property type="entry name" value="WHEP-TRS"/>
    <property type="match status" value="1"/>
</dbReference>
<dbReference type="InterPro" id="IPR002312">
    <property type="entry name" value="Asp/Asn-tRNA-synth_IIb"/>
</dbReference>
<comment type="catalytic activity">
    <reaction evidence="11">
        <text>tRNA(Asp) + L-aspartate + ATP = L-aspartyl-tRNA(Asp) + AMP + diphosphate</text>
        <dbReference type="Rhea" id="RHEA:19649"/>
        <dbReference type="Rhea" id="RHEA-COMP:9660"/>
        <dbReference type="Rhea" id="RHEA-COMP:9678"/>
        <dbReference type="ChEBI" id="CHEBI:29991"/>
        <dbReference type="ChEBI" id="CHEBI:30616"/>
        <dbReference type="ChEBI" id="CHEBI:33019"/>
        <dbReference type="ChEBI" id="CHEBI:78442"/>
        <dbReference type="ChEBI" id="CHEBI:78516"/>
        <dbReference type="ChEBI" id="CHEBI:456215"/>
        <dbReference type="EC" id="6.1.1.12"/>
    </reaction>
</comment>
<accession>D7FL56</accession>
<evidence type="ECO:0000256" key="9">
    <source>
        <dbReference type="ARBA" id="ARBA00023146"/>
    </source>
</evidence>
<keyword evidence="5 15" id="KW-0436">Ligase</keyword>
<gene>
    <name evidence="15" type="primary">ASPRS</name>
    <name evidence="15" type="ORF">Esi_0154_0009</name>
</gene>
<dbReference type="InterPro" id="IPR004365">
    <property type="entry name" value="NA-bd_OB_tRNA"/>
</dbReference>
<dbReference type="SUPFAM" id="SSF47060">
    <property type="entry name" value="S15/NS1 RNA-binding domain"/>
    <property type="match status" value="1"/>
</dbReference>
<dbReference type="InterPro" id="IPR012340">
    <property type="entry name" value="NA-bd_OB-fold"/>
</dbReference>
<evidence type="ECO:0000256" key="7">
    <source>
        <dbReference type="ARBA" id="ARBA00022840"/>
    </source>
</evidence>
<dbReference type="Pfam" id="PF00152">
    <property type="entry name" value="tRNA-synt_2"/>
    <property type="match status" value="1"/>
</dbReference>
<name>D7FL56_ECTSI</name>
<dbReference type="GO" id="GO:0005524">
    <property type="term" value="F:ATP binding"/>
    <property type="evidence" value="ECO:0007669"/>
    <property type="project" value="UniProtKB-KW"/>
</dbReference>
<comment type="similarity">
    <text evidence="2">Belongs to the class-II aminoacyl-tRNA synthetase family. Type 2 subfamily.</text>
</comment>
<dbReference type="SUPFAM" id="SSF50249">
    <property type="entry name" value="Nucleic acid-binding proteins"/>
    <property type="match status" value="1"/>
</dbReference>
<evidence type="ECO:0000256" key="8">
    <source>
        <dbReference type="ARBA" id="ARBA00022917"/>
    </source>
</evidence>
<dbReference type="SUPFAM" id="SSF55681">
    <property type="entry name" value="Class II aaRS and biotin synthetases"/>
    <property type="match status" value="1"/>
</dbReference>
<dbReference type="GO" id="GO:0003723">
    <property type="term" value="F:RNA binding"/>
    <property type="evidence" value="ECO:0007669"/>
    <property type="project" value="TreeGrafter"/>
</dbReference>
<dbReference type="EMBL" id="FN649758">
    <property type="protein sequence ID" value="CBJ29592.1"/>
    <property type="molecule type" value="Genomic_DNA"/>
</dbReference>
<dbReference type="InterPro" id="IPR004523">
    <property type="entry name" value="Asp-tRNA_synthase_2"/>
</dbReference>
<dbReference type="NCBIfam" id="NF003483">
    <property type="entry name" value="PRK05159.1"/>
    <property type="match status" value="1"/>
</dbReference>
<dbReference type="GO" id="GO:0006422">
    <property type="term" value="P:aspartyl-tRNA aminoacylation"/>
    <property type="evidence" value="ECO:0007669"/>
    <property type="project" value="InterPro"/>
</dbReference>
<evidence type="ECO:0000313" key="15">
    <source>
        <dbReference type="EMBL" id="CBJ29592.1"/>
    </source>
</evidence>
<dbReference type="PANTHER" id="PTHR43450:SF1">
    <property type="entry name" value="ASPARTATE--TRNA LIGASE, CYTOPLASMIC"/>
    <property type="match status" value="1"/>
</dbReference>
<dbReference type="OMA" id="NAIMRIQ"/>
<dbReference type="FunCoup" id="D7FL56">
    <property type="interactions" value="594"/>
</dbReference>
<feature type="domain" description="Aminoacyl-transfer RNA synthetases class-II family profile" evidence="13">
    <location>
        <begin position="326"/>
        <end position="623"/>
    </location>
</feature>
<evidence type="ECO:0000256" key="6">
    <source>
        <dbReference type="ARBA" id="ARBA00022741"/>
    </source>
</evidence>
<evidence type="ECO:0000256" key="3">
    <source>
        <dbReference type="ARBA" id="ARBA00012841"/>
    </source>
</evidence>
<dbReference type="AlphaFoldDB" id="D7FL56"/>
<evidence type="ECO:0000259" key="13">
    <source>
        <dbReference type="PROSITE" id="PS50862"/>
    </source>
</evidence>
<feature type="compositionally biased region" description="Basic and acidic residues" evidence="12">
    <location>
        <begin position="98"/>
        <end position="111"/>
    </location>
</feature>
<dbReference type="PANTHER" id="PTHR43450">
    <property type="entry name" value="ASPARTYL-TRNA SYNTHETASE"/>
    <property type="match status" value="1"/>
</dbReference>
<dbReference type="Gene3D" id="1.10.287.10">
    <property type="entry name" value="S15/NS1, RNA-binding"/>
    <property type="match status" value="1"/>
</dbReference>
<dbReference type="CDD" id="cd00776">
    <property type="entry name" value="AsxRS_core"/>
    <property type="match status" value="1"/>
</dbReference>
<proteinExistence type="inferred from homology"/>
<evidence type="ECO:0000256" key="4">
    <source>
        <dbReference type="ARBA" id="ARBA00022490"/>
    </source>
</evidence>
<dbReference type="InterPro" id="IPR020719">
    <property type="entry name" value="RNA3'_term_phos_cycl-like_CS"/>
</dbReference>
<dbReference type="PROSITE" id="PS50862">
    <property type="entry name" value="AA_TRNA_LIGASE_II"/>
    <property type="match status" value="1"/>
</dbReference>
<keyword evidence="7" id="KW-0067">ATP-binding</keyword>
<dbReference type="Gene3D" id="2.40.50.140">
    <property type="entry name" value="Nucleic acid-binding proteins"/>
    <property type="match status" value="1"/>
</dbReference>
<dbReference type="CDD" id="cd04320">
    <property type="entry name" value="AspRS_cyto_N"/>
    <property type="match status" value="1"/>
</dbReference>
<feature type="domain" description="WHEP-TRS" evidence="14">
    <location>
        <begin position="17"/>
        <end position="73"/>
    </location>
</feature>
<dbReference type="STRING" id="2880.D7FL56"/>
<feature type="region of interest" description="Disordered" evidence="12">
    <location>
        <begin position="64"/>
        <end position="111"/>
    </location>
</feature>
<comment type="subcellular location">
    <subcellularLocation>
        <location evidence="1">Cytoplasm</location>
    </subcellularLocation>
</comment>
<evidence type="ECO:0000259" key="14">
    <source>
        <dbReference type="PROSITE" id="PS51185"/>
    </source>
</evidence>
<dbReference type="PRINTS" id="PR01042">
    <property type="entry name" value="TRNASYNTHASP"/>
</dbReference>
<dbReference type="EC" id="6.1.1.12" evidence="3"/>
<keyword evidence="9" id="KW-0030">Aminoacyl-tRNA synthetase</keyword>
<dbReference type="Pfam" id="PF01336">
    <property type="entry name" value="tRNA_anti-codon"/>
    <property type="match status" value="1"/>
</dbReference>
<dbReference type="PROSITE" id="PS01287">
    <property type="entry name" value="RTC"/>
    <property type="match status" value="1"/>
</dbReference>
<sequence>MMCSTSAPPADVEVSAEGLEIGASIKAKGDAIRDLKAGGVSKDELKPHIEELLELKQLYVKATGTAFGPPPSDKKAKKGKSKAPASGGGGGGGQPKQMDTRKADKAKKAEQARLAAEARDLEILKGLEPVLYPSKEQLEAGVGEPSQRIGDYSLTRSEHETGRVFSSVKDLGAPGGVPVGREVWIRGRVHQVRGKGGSAFLVVRQDTASTVQAVHFKDKENPEDSRRMIKFVGTLPLESIVDVKGLLVEANVKSCTQNNVEIKIDSVYAVSRASLFLPFSVEDAARSEEEVEASQETGRPFPRLGQDLRLDNRWLDLRTPANNAIMRLQSGVCQLFRESLYAQGFMEIHTPKIIPGESEGGAGVFTTDYFGKQACLAQSPQLYKQMAISADMGRVFEVGPVFRAENSNTRRHLTEFNGLDLEMSITDHYNEVIQVLHNTFKSIFSGLEERYKDQLDAVRMQYPSTAVRVTEEPLVVHWEDGIQMLRDAGHEANDFDDLSGAQELALGELVAEKFGSDFFFLDRFPTQIRPFYTMPCPDDKRYSNSYDLILRGQEICSGAQRCHDADMLMQILEEKGVPAEPLSDYINAFRHGCPPHGGGGVGLERIVFLYLGLDNIRKASMFPRDPSRCSP</sequence>
<dbReference type="GO" id="GO:0005829">
    <property type="term" value="C:cytosol"/>
    <property type="evidence" value="ECO:0007669"/>
    <property type="project" value="TreeGrafter"/>
</dbReference>
<dbReference type="InterPro" id="IPR000738">
    <property type="entry name" value="WHEP-TRS_dom"/>
</dbReference>
<dbReference type="InterPro" id="IPR004364">
    <property type="entry name" value="Aa-tRNA-synt_II"/>
</dbReference>